<sequence>MSCLSNTNLKSNNHFTCDADIKHVDLKVPKLFRNGSETSVSTLIKTNDINSLSEDQDSHQGNDGQDAKDIVFNMKRSLSAHNIKNNKNFDFVSHDEIKMLQLQNDKFHKRNEEVQNYHPESVQTISNTSSTDLQKDAHNNNNSDSKNNSMRLNVNIVNDTHSKTSSTKSTGGILHSILKKTLTSPIESSPERRASVSSDQKSINSSLTINSSLSSNSKAVRFASNNDLVRVRTFNNTDEPSCLNNKPFVDVNKSNSSSSKEFIGMNVKYCLREWYLDEKSKERNERIEKLKNRNSNLNQKKKIKKSEKLNSNSFFKNNSILFDNKSSNSKYQERDSDEETDDYEDDDDDDSSSDYSDSYYEDDGLNFKKNK</sequence>
<accession>A0A1B7TEZ1</accession>
<feature type="region of interest" description="Disordered" evidence="2">
    <location>
        <begin position="325"/>
        <end position="371"/>
    </location>
</feature>
<keyword evidence="1" id="KW-0175">Coiled coil</keyword>
<dbReference type="EMBL" id="LXPE01000009">
    <property type="protein sequence ID" value="OBA27303.1"/>
    <property type="molecule type" value="Genomic_DNA"/>
</dbReference>
<reference evidence="4" key="1">
    <citation type="journal article" date="2016" name="Proc. Natl. Acad. Sci. U.S.A.">
        <title>Comparative genomics of biotechnologically important yeasts.</title>
        <authorList>
            <person name="Riley R."/>
            <person name="Haridas S."/>
            <person name="Wolfe K.H."/>
            <person name="Lopes M.R."/>
            <person name="Hittinger C.T."/>
            <person name="Goeker M."/>
            <person name="Salamov A.A."/>
            <person name="Wisecaver J.H."/>
            <person name="Long T.M."/>
            <person name="Calvey C.H."/>
            <person name="Aerts A.L."/>
            <person name="Barry K.W."/>
            <person name="Choi C."/>
            <person name="Clum A."/>
            <person name="Coughlan A.Y."/>
            <person name="Deshpande S."/>
            <person name="Douglass A.P."/>
            <person name="Hanson S.J."/>
            <person name="Klenk H.-P."/>
            <person name="LaButti K.M."/>
            <person name="Lapidus A."/>
            <person name="Lindquist E.A."/>
            <person name="Lipzen A.M."/>
            <person name="Meier-Kolthoff J.P."/>
            <person name="Ohm R.A."/>
            <person name="Otillar R.P."/>
            <person name="Pangilinan J.L."/>
            <person name="Peng Y."/>
            <person name="Rokas A."/>
            <person name="Rosa C.A."/>
            <person name="Scheuner C."/>
            <person name="Sibirny A.A."/>
            <person name="Slot J.C."/>
            <person name="Stielow J.B."/>
            <person name="Sun H."/>
            <person name="Kurtzman C.P."/>
            <person name="Blackwell M."/>
            <person name="Grigoriev I.V."/>
            <person name="Jeffries T.W."/>
        </authorList>
    </citation>
    <scope>NUCLEOTIDE SEQUENCE [LARGE SCALE GENOMIC DNA]</scope>
    <source>
        <strain evidence="4">NRRL Y-1626</strain>
    </source>
</reference>
<name>A0A1B7TEZ1_9ASCO</name>
<evidence type="ECO:0000313" key="3">
    <source>
        <dbReference type="EMBL" id="OBA27303.1"/>
    </source>
</evidence>
<gene>
    <name evidence="3" type="ORF">HANVADRAFT_118790</name>
</gene>
<organism evidence="3 4">
    <name type="scientific">Hanseniaspora valbyensis NRRL Y-1626</name>
    <dbReference type="NCBI Taxonomy" id="766949"/>
    <lineage>
        <taxon>Eukaryota</taxon>
        <taxon>Fungi</taxon>
        <taxon>Dikarya</taxon>
        <taxon>Ascomycota</taxon>
        <taxon>Saccharomycotina</taxon>
        <taxon>Saccharomycetes</taxon>
        <taxon>Saccharomycodales</taxon>
        <taxon>Saccharomycodaceae</taxon>
        <taxon>Hanseniaspora</taxon>
    </lineage>
</organism>
<feature type="compositionally biased region" description="Acidic residues" evidence="2">
    <location>
        <begin position="335"/>
        <end position="352"/>
    </location>
</feature>
<feature type="compositionally biased region" description="Low complexity" evidence="2">
    <location>
        <begin position="139"/>
        <end position="149"/>
    </location>
</feature>
<feature type="compositionally biased region" description="Polar residues" evidence="2">
    <location>
        <begin position="121"/>
        <end position="132"/>
    </location>
</feature>
<dbReference type="AlphaFoldDB" id="A0A1B7TEZ1"/>
<feature type="coiled-coil region" evidence="1">
    <location>
        <begin position="280"/>
        <end position="307"/>
    </location>
</feature>
<keyword evidence="4" id="KW-1185">Reference proteome</keyword>
<evidence type="ECO:0000256" key="2">
    <source>
        <dbReference type="SAM" id="MobiDB-lite"/>
    </source>
</evidence>
<feature type="region of interest" description="Disordered" evidence="2">
    <location>
        <begin position="184"/>
        <end position="205"/>
    </location>
</feature>
<protein>
    <submittedName>
        <fullName evidence="3">Uncharacterized protein</fullName>
    </submittedName>
</protein>
<evidence type="ECO:0000313" key="4">
    <source>
        <dbReference type="Proteomes" id="UP000092321"/>
    </source>
</evidence>
<proteinExistence type="predicted"/>
<evidence type="ECO:0000256" key="1">
    <source>
        <dbReference type="SAM" id="Coils"/>
    </source>
</evidence>
<dbReference type="Proteomes" id="UP000092321">
    <property type="component" value="Unassembled WGS sequence"/>
</dbReference>
<feature type="region of interest" description="Disordered" evidence="2">
    <location>
        <begin position="117"/>
        <end position="150"/>
    </location>
</feature>
<comment type="caution">
    <text evidence="3">The sequence shown here is derived from an EMBL/GenBank/DDBJ whole genome shotgun (WGS) entry which is preliminary data.</text>
</comment>